<sequence>QITSCDCKPGIFLAQTRLKSAGYTHLSGSLHCDHLRLPSNPAAIPLPVFLLTAQATYQNPTRVFTMKIISSAVFGSLAIGSVSAILGGQIVPQGSKTYNANLRLTADGNSVCGGALISPDHVLTAASCMGQGPAYVAVGTHYVNGTKDGEQIKIASSQQHPKFYGPNLKYDLAVLTLEKPSKFSPVQLPKSDDTDLKLGVWTTSMGWGSANPAETFEHSEELRSVELGVWKNEDCRKATNFTYIDRTYVCAGGIEGKGVSFGDQGGPLIKENNPGDADDVLVGVLSYAVGHADKGKPSVYTRVSTALEWINSFVKSQ</sequence>
<dbReference type="InterPro" id="IPR043504">
    <property type="entry name" value="Peptidase_S1_PA_chymotrypsin"/>
</dbReference>
<dbReference type="AlphaFoldDB" id="A0A081AEH5"/>
<dbReference type="EMBL" id="ANJA01001410">
    <property type="protein sequence ID" value="ETO77286.1"/>
    <property type="molecule type" value="Genomic_DNA"/>
</dbReference>
<dbReference type="SUPFAM" id="SSF50494">
    <property type="entry name" value="Trypsin-like serine proteases"/>
    <property type="match status" value="1"/>
</dbReference>
<reference evidence="9 10" key="1">
    <citation type="submission" date="2013-11" db="EMBL/GenBank/DDBJ databases">
        <title>The Genome Sequence of Phytophthora parasitica P1976.</title>
        <authorList>
            <consortium name="The Broad Institute Genomics Platform"/>
            <person name="Russ C."/>
            <person name="Tyler B."/>
            <person name="Panabieres F."/>
            <person name="Shan W."/>
            <person name="Tripathy S."/>
            <person name="Grunwald N."/>
            <person name="Machado M."/>
            <person name="Johnson C.S."/>
            <person name="Walker B."/>
            <person name="Young S."/>
            <person name="Zeng Q."/>
            <person name="Gargeya S."/>
            <person name="Fitzgerald M."/>
            <person name="Haas B."/>
            <person name="Abouelleil A."/>
            <person name="Allen A.W."/>
            <person name="Alvarado L."/>
            <person name="Arachchi H.M."/>
            <person name="Berlin A.M."/>
            <person name="Chapman S.B."/>
            <person name="Gainer-Dewar J."/>
            <person name="Goldberg J."/>
            <person name="Griggs A."/>
            <person name="Gujja S."/>
            <person name="Hansen M."/>
            <person name="Howarth C."/>
            <person name="Imamovic A."/>
            <person name="Ireland A."/>
            <person name="Larimer J."/>
            <person name="McCowan C."/>
            <person name="Murphy C."/>
            <person name="Pearson M."/>
            <person name="Poon T.W."/>
            <person name="Priest M."/>
            <person name="Roberts A."/>
            <person name="Saif S."/>
            <person name="Shea T."/>
            <person name="Sisk P."/>
            <person name="Sykes S."/>
            <person name="Wortman J."/>
            <person name="Nusbaum C."/>
            <person name="Birren B."/>
        </authorList>
    </citation>
    <scope>NUCLEOTIDE SEQUENCE [LARGE SCALE GENOMIC DNA]</scope>
    <source>
        <strain evidence="9 10">P1976</strain>
    </source>
</reference>
<dbReference type="Pfam" id="PF00089">
    <property type="entry name" value="Trypsin"/>
    <property type="match status" value="1"/>
</dbReference>
<feature type="domain" description="Peptidase S1" evidence="8">
    <location>
        <begin position="85"/>
        <end position="315"/>
    </location>
</feature>
<dbReference type="InterPro" id="IPR050430">
    <property type="entry name" value="Peptidase_S1"/>
</dbReference>
<evidence type="ECO:0000313" key="10">
    <source>
        <dbReference type="Proteomes" id="UP000028582"/>
    </source>
</evidence>
<dbReference type="GO" id="GO:0005576">
    <property type="term" value="C:extracellular region"/>
    <property type="evidence" value="ECO:0007669"/>
    <property type="project" value="UniProtKB-SubCell"/>
</dbReference>
<evidence type="ECO:0000256" key="4">
    <source>
        <dbReference type="ARBA" id="ARBA00022729"/>
    </source>
</evidence>
<comment type="caution">
    <text evidence="9">The sequence shown here is derived from an EMBL/GenBank/DDBJ whole genome shotgun (WGS) entry which is preliminary data.</text>
</comment>
<dbReference type="Proteomes" id="UP000028582">
    <property type="component" value="Unassembled WGS sequence"/>
</dbReference>
<dbReference type="InterPro" id="IPR001254">
    <property type="entry name" value="Trypsin_dom"/>
</dbReference>
<dbReference type="PRINTS" id="PR00722">
    <property type="entry name" value="CHYMOTRYPSIN"/>
</dbReference>
<dbReference type="OrthoDB" id="10066789at2759"/>
<evidence type="ECO:0000256" key="7">
    <source>
        <dbReference type="ARBA" id="ARBA00023180"/>
    </source>
</evidence>
<organism evidence="9 10">
    <name type="scientific">Phytophthora nicotianae P1976</name>
    <dbReference type="NCBI Taxonomy" id="1317066"/>
    <lineage>
        <taxon>Eukaryota</taxon>
        <taxon>Sar</taxon>
        <taxon>Stramenopiles</taxon>
        <taxon>Oomycota</taxon>
        <taxon>Peronosporomycetes</taxon>
        <taxon>Peronosporales</taxon>
        <taxon>Peronosporaceae</taxon>
        <taxon>Phytophthora</taxon>
    </lineage>
</organism>
<dbReference type="PROSITE" id="PS50240">
    <property type="entry name" value="TRYPSIN_DOM"/>
    <property type="match status" value="1"/>
</dbReference>
<name>A0A081AEH5_PHYNI</name>
<keyword evidence="3" id="KW-0964">Secreted</keyword>
<dbReference type="SMART" id="SM00020">
    <property type="entry name" value="Tryp_SPc"/>
    <property type="match status" value="1"/>
</dbReference>
<keyword evidence="4" id="KW-0732">Signal</keyword>
<accession>A0A081AEH5</accession>
<dbReference type="InterPro" id="IPR001314">
    <property type="entry name" value="Peptidase_S1A"/>
</dbReference>
<dbReference type="GO" id="GO:0004252">
    <property type="term" value="F:serine-type endopeptidase activity"/>
    <property type="evidence" value="ECO:0007669"/>
    <property type="project" value="InterPro"/>
</dbReference>
<feature type="non-terminal residue" evidence="9">
    <location>
        <position position="1"/>
    </location>
</feature>
<evidence type="ECO:0000256" key="2">
    <source>
        <dbReference type="ARBA" id="ARBA00007664"/>
    </source>
</evidence>
<evidence type="ECO:0000259" key="8">
    <source>
        <dbReference type="PROSITE" id="PS50240"/>
    </source>
</evidence>
<evidence type="ECO:0000256" key="5">
    <source>
        <dbReference type="ARBA" id="ARBA00023026"/>
    </source>
</evidence>
<dbReference type="Gene3D" id="2.40.10.10">
    <property type="entry name" value="Trypsin-like serine proteases"/>
    <property type="match status" value="1"/>
</dbReference>
<proteinExistence type="inferred from homology"/>
<dbReference type="CDD" id="cd00190">
    <property type="entry name" value="Tryp_SPc"/>
    <property type="match status" value="1"/>
</dbReference>
<keyword evidence="7" id="KW-0325">Glycoprotein</keyword>
<dbReference type="PANTHER" id="PTHR24276:SF98">
    <property type="entry name" value="FI18310P1-RELATED"/>
    <property type="match status" value="1"/>
</dbReference>
<protein>
    <recommendedName>
        <fullName evidence="8">Peptidase S1 domain-containing protein</fullName>
    </recommendedName>
</protein>
<dbReference type="GO" id="GO:0006508">
    <property type="term" value="P:proteolysis"/>
    <property type="evidence" value="ECO:0007669"/>
    <property type="project" value="InterPro"/>
</dbReference>
<gene>
    <name evidence="9" type="ORF">F444_07488</name>
</gene>
<evidence type="ECO:0000256" key="1">
    <source>
        <dbReference type="ARBA" id="ARBA00004613"/>
    </source>
</evidence>
<keyword evidence="5" id="KW-0843">Virulence</keyword>
<dbReference type="PANTHER" id="PTHR24276">
    <property type="entry name" value="POLYSERASE-RELATED"/>
    <property type="match status" value="1"/>
</dbReference>
<dbReference type="InterPro" id="IPR009003">
    <property type="entry name" value="Peptidase_S1_PA"/>
</dbReference>
<evidence type="ECO:0000313" key="9">
    <source>
        <dbReference type="EMBL" id="ETO77286.1"/>
    </source>
</evidence>
<evidence type="ECO:0000256" key="6">
    <source>
        <dbReference type="ARBA" id="ARBA00023157"/>
    </source>
</evidence>
<comment type="similarity">
    <text evidence="2">Belongs to the peptidase S1 family.</text>
</comment>
<evidence type="ECO:0000256" key="3">
    <source>
        <dbReference type="ARBA" id="ARBA00022525"/>
    </source>
</evidence>
<comment type="subcellular location">
    <subcellularLocation>
        <location evidence="1">Secreted</location>
    </subcellularLocation>
</comment>
<keyword evidence="6" id="KW-1015">Disulfide bond</keyword>